<dbReference type="Gene3D" id="1.20.1260.10">
    <property type="match status" value="1"/>
</dbReference>
<dbReference type="InterPro" id="IPR025419">
    <property type="entry name" value="DUF4142"/>
</dbReference>
<evidence type="ECO:0000313" key="3">
    <source>
        <dbReference type="Proteomes" id="UP000192678"/>
    </source>
</evidence>
<dbReference type="PANTHER" id="PTHR38593">
    <property type="entry name" value="BLR2558 PROTEIN"/>
    <property type="match status" value="1"/>
</dbReference>
<dbReference type="RefSeq" id="WP_159452705.1">
    <property type="nucleotide sequence ID" value="NZ_FWYB01000013.1"/>
</dbReference>
<dbReference type="AlphaFoldDB" id="A0A1W2ELC2"/>
<dbReference type="STRING" id="475255.SAMN04488101_113101"/>
<name>A0A1W2ELC2_9SPHI</name>
<reference evidence="2 3" key="1">
    <citation type="submission" date="2017-04" db="EMBL/GenBank/DDBJ databases">
        <authorList>
            <person name="Afonso C.L."/>
            <person name="Miller P.J."/>
            <person name="Scott M.A."/>
            <person name="Spackman E."/>
            <person name="Goraichik I."/>
            <person name="Dimitrov K.M."/>
            <person name="Suarez D.L."/>
            <person name="Swayne D.E."/>
        </authorList>
    </citation>
    <scope>NUCLEOTIDE SEQUENCE [LARGE SCALE GENOMIC DNA]</scope>
    <source>
        <strain evidence="2 3">DSM 19625</strain>
    </source>
</reference>
<dbReference type="PANTHER" id="PTHR38593:SF1">
    <property type="entry name" value="BLR2558 PROTEIN"/>
    <property type="match status" value="1"/>
</dbReference>
<proteinExistence type="predicted"/>
<dbReference type="EMBL" id="FWYB01000013">
    <property type="protein sequence ID" value="SMD10445.1"/>
    <property type="molecule type" value="Genomic_DNA"/>
</dbReference>
<dbReference type="Proteomes" id="UP000192678">
    <property type="component" value="Unassembled WGS sequence"/>
</dbReference>
<organism evidence="2 3">
    <name type="scientific">Pedobacter nyackensis</name>
    <dbReference type="NCBI Taxonomy" id="475255"/>
    <lineage>
        <taxon>Bacteria</taxon>
        <taxon>Pseudomonadati</taxon>
        <taxon>Bacteroidota</taxon>
        <taxon>Sphingobacteriia</taxon>
        <taxon>Sphingobacteriales</taxon>
        <taxon>Sphingobacteriaceae</taxon>
        <taxon>Pedobacter</taxon>
    </lineage>
</organism>
<dbReference type="OrthoDB" id="768210at2"/>
<dbReference type="Pfam" id="PF13628">
    <property type="entry name" value="DUF4142"/>
    <property type="match status" value="1"/>
</dbReference>
<evidence type="ECO:0000259" key="1">
    <source>
        <dbReference type="Pfam" id="PF13628"/>
    </source>
</evidence>
<accession>A0A1W2ELC2</accession>
<dbReference type="InterPro" id="IPR012347">
    <property type="entry name" value="Ferritin-like"/>
</dbReference>
<keyword evidence="3" id="KW-1185">Reference proteome</keyword>
<gene>
    <name evidence="2" type="ORF">SAMN04488101_113101</name>
</gene>
<sequence>MENFKNYSIAALAACTIALSSANNKTRTTNIFVSQQKDTVSIEQFIKQLSIYSAKEINLSKLAKEKSKNQKVREYAIKAIDACILLYSDLKPFAEPRNITLADSTTFVPDELISALKKAGRKDFDKQYLSITIEDHNQVIALMEKGTMFSDTAIANFSNKQLAVFRRNLEESCFNS</sequence>
<feature type="domain" description="DUF4142" evidence="1">
    <location>
        <begin position="43"/>
        <end position="171"/>
    </location>
</feature>
<evidence type="ECO:0000313" key="2">
    <source>
        <dbReference type="EMBL" id="SMD10445.1"/>
    </source>
</evidence>
<protein>
    <recommendedName>
        <fullName evidence="1">DUF4142 domain-containing protein</fullName>
    </recommendedName>
</protein>